<evidence type="ECO:0000313" key="2">
    <source>
        <dbReference type="EMBL" id="EEY15083.1"/>
    </source>
</evidence>
<reference evidence="3" key="1">
    <citation type="journal article" date="2011" name="PLoS Pathog.">
        <title>Comparative genomics yields insights into niche adaptation of plant vascular wilt pathogens.</title>
        <authorList>
            <person name="Klosterman S.J."/>
            <person name="Subbarao K.V."/>
            <person name="Kang S."/>
            <person name="Veronese P."/>
            <person name="Gold S.E."/>
            <person name="Thomma B.P.H.J."/>
            <person name="Chen Z."/>
            <person name="Henrissat B."/>
            <person name="Lee Y.-H."/>
            <person name="Park J."/>
            <person name="Garcia-Pedrajas M.D."/>
            <person name="Barbara D.J."/>
            <person name="Anchieta A."/>
            <person name="de Jonge R."/>
            <person name="Santhanam P."/>
            <person name="Maruthachalam K."/>
            <person name="Atallah Z."/>
            <person name="Amyotte S.G."/>
            <person name="Paz Z."/>
            <person name="Inderbitzin P."/>
            <person name="Hayes R.J."/>
            <person name="Heiman D.I."/>
            <person name="Young S."/>
            <person name="Zeng Q."/>
            <person name="Engels R."/>
            <person name="Galagan J."/>
            <person name="Cuomo C.A."/>
            <person name="Dobinson K.F."/>
            <person name="Ma L.-J."/>
        </authorList>
    </citation>
    <scope>NUCLEOTIDE SEQUENCE [LARGE SCALE GENOMIC DNA]</scope>
    <source>
        <strain evidence="3">VaMs.102 / ATCC MYA-4576 / FGSC 10136</strain>
    </source>
</reference>
<gene>
    <name evidence="2" type="ORF">VDBG_01192</name>
</gene>
<evidence type="ECO:0000256" key="1">
    <source>
        <dbReference type="SAM" id="MobiDB-lite"/>
    </source>
</evidence>
<feature type="compositionally biased region" description="Basic and acidic residues" evidence="1">
    <location>
        <begin position="27"/>
        <end position="39"/>
    </location>
</feature>
<evidence type="ECO:0000313" key="3">
    <source>
        <dbReference type="Proteomes" id="UP000008698"/>
    </source>
</evidence>
<dbReference type="GeneID" id="9531094"/>
<feature type="region of interest" description="Disordered" evidence="1">
    <location>
        <begin position="183"/>
        <end position="215"/>
    </location>
</feature>
<dbReference type="RefSeq" id="XP_003009509.1">
    <property type="nucleotide sequence ID" value="XM_003009463.1"/>
</dbReference>
<sequence>MQSLIDTTKASSSKQAAAPWPSTLPVDPDHDHDHDHDAATETAPPPFRRRRLTPWSPAWHWAKLGSAAPRPWSPSPACPSPPRRTAKARARPLRFGLPAHVVALAYDLAEWPVVQRHFKGAARHAARPDLGSVVRIALMGRAANEVYRLRMTTPSGDAIQYFHDADTNEPPVRVVVPSWHGVDAEAGGMEPPSGYRDADEQGSTDKVFLPSPSRE</sequence>
<proteinExistence type="predicted"/>
<feature type="compositionally biased region" description="Pro residues" evidence="1">
    <location>
        <begin position="71"/>
        <end position="82"/>
    </location>
</feature>
<dbReference type="KEGG" id="val:VDBG_01192"/>
<dbReference type="EMBL" id="DS985214">
    <property type="protein sequence ID" value="EEY15083.1"/>
    <property type="molecule type" value="Genomic_DNA"/>
</dbReference>
<dbReference type="OMA" id="PAWHWAK"/>
<keyword evidence="3" id="KW-1185">Reference proteome</keyword>
<feature type="region of interest" description="Disordered" evidence="1">
    <location>
        <begin position="1"/>
        <end position="49"/>
    </location>
</feature>
<accession>C9S5U4</accession>
<name>C9S5U4_VERA1</name>
<protein>
    <submittedName>
        <fullName evidence="2">Predicted protein</fullName>
    </submittedName>
</protein>
<dbReference type="HOGENOM" id="CLU_1078489_0_0_1"/>
<dbReference type="AlphaFoldDB" id="C9S5U4"/>
<feature type="region of interest" description="Disordered" evidence="1">
    <location>
        <begin position="66"/>
        <end position="85"/>
    </location>
</feature>
<dbReference type="Proteomes" id="UP000008698">
    <property type="component" value="Unassembled WGS sequence"/>
</dbReference>
<feature type="compositionally biased region" description="Low complexity" evidence="1">
    <location>
        <begin position="9"/>
        <end position="21"/>
    </location>
</feature>
<organism evidence="3">
    <name type="scientific">Verticillium alfalfae (strain VaMs.102 / ATCC MYA-4576 / FGSC 10136)</name>
    <name type="common">Verticillium wilt of alfalfa</name>
    <name type="synonym">Verticillium albo-atrum</name>
    <dbReference type="NCBI Taxonomy" id="526221"/>
    <lineage>
        <taxon>Eukaryota</taxon>
        <taxon>Fungi</taxon>
        <taxon>Dikarya</taxon>
        <taxon>Ascomycota</taxon>
        <taxon>Pezizomycotina</taxon>
        <taxon>Sordariomycetes</taxon>
        <taxon>Hypocreomycetidae</taxon>
        <taxon>Glomerellales</taxon>
        <taxon>Plectosphaerellaceae</taxon>
        <taxon>Verticillium</taxon>
    </lineage>
</organism>
<dbReference type="OrthoDB" id="4845856at2759"/>
<dbReference type="eggNOG" id="ENOG502T4TB">
    <property type="taxonomic scope" value="Eukaryota"/>
</dbReference>